<evidence type="ECO:0000313" key="3">
    <source>
        <dbReference type="Proteomes" id="UP000319824"/>
    </source>
</evidence>
<keyword evidence="2" id="KW-0456">Lyase</keyword>
<protein>
    <submittedName>
        <fullName evidence="2">Putative enzyme related to lactoylglutathione lyase</fullName>
    </submittedName>
</protein>
<reference evidence="2 3" key="1">
    <citation type="submission" date="2019-06" db="EMBL/GenBank/DDBJ databases">
        <title>Pac Bio to generate improved reference genome sequences for organisms with transposon mutant libraries (support for FEBA project).</title>
        <authorList>
            <person name="Blow M."/>
        </authorList>
    </citation>
    <scope>NUCLEOTIDE SEQUENCE [LARGE SCALE GENOMIC DNA]</scope>
    <source>
        <strain evidence="2 3">USDA 1844</strain>
    </source>
</reference>
<dbReference type="EMBL" id="VISO01000003">
    <property type="protein sequence ID" value="TVZ65252.1"/>
    <property type="molecule type" value="Genomic_DNA"/>
</dbReference>
<name>A0A559SSC8_9HYPH</name>
<comment type="caution">
    <text evidence="2">The sequence shown here is derived from an EMBL/GenBank/DDBJ whole genome shotgun (WGS) entry which is preliminary data.</text>
</comment>
<dbReference type="Pfam" id="PF00903">
    <property type="entry name" value="Glyoxalase"/>
    <property type="match status" value="1"/>
</dbReference>
<sequence>MSGPLFHKIDCVMLKVADLDAALGFYSEALGHPLLWRSPEAAGLGMPGTDAELVLHTDLGPEVDLLVESVDAALERFVEAGGTIIKKPFDIPIGRCAVVRDPFGNALVMLDQTKGTFVTDATGLVLRVE</sequence>
<dbReference type="Gene3D" id="3.10.180.10">
    <property type="entry name" value="2,3-Dihydroxybiphenyl 1,2-Dioxygenase, domain 1"/>
    <property type="match status" value="1"/>
</dbReference>
<dbReference type="InterPro" id="IPR004360">
    <property type="entry name" value="Glyas_Fos-R_dOase_dom"/>
</dbReference>
<evidence type="ECO:0000313" key="2">
    <source>
        <dbReference type="EMBL" id="TVZ65252.1"/>
    </source>
</evidence>
<proteinExistence type="predicted"/>
<dbReference type="InterPro" id="IPR029068">
    <property type="entry name" value="Glyas_Bleomycin-R_OHBP_Dase"/>
</dbReference>
<dbReference type="GO" id="GO:0016829">
    <property type="term" value="F:lyase activity"/>
    <property type="evidence" value="ECO:0007669"/>
    <property type="project" value="UniProtKB-KW"/>
</dbReference>
<dbReference type="SUPFAM" id="SSF54593">
    <property type="entry name" value="Glyoxalase/Bleomycin resistance protein/Dihydroxybiphenyl dioxygenase"/>
    <property type="match status" value="1"/>
</dbReference>
<dbReference type="Proteomes" id="UP000319824">
    <property type="component" value="Unassembled WGS sequence"/>
</dbReference>
<organism evidence="2 3">
    <name type="scientific">Rhizobium mongolense USDA 1844</name>
    <dbReference type="NCBI Taxonomy" id="1079460"/>
    <lineage>
        <taxon>Bacteria</taxon>
        <taxon>Pseudomonadati</taxon>
        <taxon>Pseudomonadota</taxon>
        <taxon>Alphaproteobacteria</taxon>
        <taxon>Hyphomicrobiales</taxon>
        <taxon>Rhizobiaceae</taxon>
        <taxon>Rhizobium/Agrobacterium group</taxon>
        <taxon>Rhizobium</taxon>
    </lineage>
</organism>
<dbReference type="AlphaFoldDB" id="A0A559SSC8"/>
<accession>A0A559SSC8</accession>
<gene>
    <name evidence="2" type="ORF">BCL32_5541</name>
</gene>
<feature type="domain" description="VOC" evidence="1">
    <location>
        <begin position="8"/>
        <end position="112"/>
    </location>
</feature>
<evidence type="ECO:0000259" key="1">
    <source>
        <dbReference type="PROSITE" id="PS51819"/>
    </source>
</evidence>
<dbReference type="RefSeq" id="WP_022718231.1">
    <property type="nucleotide sequence ID" value="NZ_ATTQ01000022.1"/>
</dbReference>
<dbReference type="InterPro" id="IPR037523">
    <property type="entry name" value="VOC_core"/>
</dbReference>
<dbReference type="PROSITE" id="PS51819">
    <property type="entry name" value="VOC"/>
    <property type="match status" value="1"/>
</dbReference>